<dbReference type="InterPro" id="IPR040624">
    <property type="entry name" value="HalOD1"/>
</dbReference>
<reference evidence="3" key="1">
    <citation type="submission" date="2017-01" db="EMBL/GenBank/DDBJ databases">
        <authorList>
            <person name="Varghese N."/>
            <person name="Submissions S."/>
        </authorList>
    </citation>
    <scope>NUCLEOTIDE SEQUENCE [LARGE SCALE GENOMIC DNA]</scope>
    <source>
        <strain evidence="3">type strain: HArc-</strain>
    </source>
</reference>
<sequence>MTEGRIRESHGCEFERRIQYDRSAEEPTSIAAATALAQYHGEDVVESSTRLYDYIDPDALDALFADTQTGHRREAGSVEFTVDELTVTIRPDRIVVRPTA</sequence>
<evidence type="ECO:0000313" key="3">
    <source>
        <dbReference type="Proteomes" id="UP000185936"/>
    </source>
</evidence>
<dbReference type="STRING" id="308853.SAMN05421752_110103"/>
<dbReference type="AlphaFoldDB" id="A0A1N7G8I1"/>
<dbReference type="RefSeq" id="WP_076609839.1">
    <property type="nucleotide sequence ID" value="NZ_FTNR01000010.1"/>
</dbReference>
<proteinExistence type="predicted"/>
<evidence type="ECO:0000313" key="2">
    <source>
        <dbReference type="EMBL" id="SIS08848.1"/>
    </source>
</evidence>
<accession>A0A1N7G8I1</accession>
<organism evidence="2 3">
    <name type="scientific">Natronorubrum thiooxidans</name>
    <dbReference type="NCBI Taxonomy" id="308853"/>
    <lineage>
        <taxon>Archaea</taxon>
        <taxon>Methanobacteriati</taxon>
        <taxon>Methanobacteriota</taxon>
        <taxon>Stenosarchaea group</taxon>
        <taxon>Halobacteria</taxon>
        <taxon>Halobacteriales</taxon>
        <taxon>Natrialbaceae</taxon>
        <taxon>Natronorubrum</taxon>
    </lineage>
</organism>
<keyword evidence="3" id="KW-1185">Reference proteome</keyword>
<dbReference type="EMBL" id="FTNR01000010">
    <property type="protein sequence ID" value="SIS08848.1"/>
    <property type="molecule type" value="Genomic_DNA"/>
</dbReference>
<protein>
    <recommendedName>
        <fullName evidence="1">Halobacterial output domain-containing protein</fullName>
    </recommendedName>
</protein>
<dbReference type="Pfam" id="PF18545">
    <property type="entry name" value="HalOD1"/>
    <property type="match status" value="1"/>
</dbReference>
<dbReference type="Proteomes" id="UP000185936">
    <property type="component" value="Unassembled WGS sequence"/>
</dbReference>
<dbReference type="OrthoDB" id="270808at2157"/>
<feature type="domain" description="Halobacterial output" evidence="1">
    <location>
        <begin position="25"/>
        <end position="97"/>
    </location>
</feature>
<evidence type="ECO:0000259" key="1">
    <source>
        <dbReference type="Pfam" id="PF18545"/>
    </source>
</evidence>
<gene>
    <name evidence="2" type="ORF">SAMN05421752_110103</name>
</gene>
<name>A0A1N7G8I1_9EURY</name>